<dbReference type="SUPFAM" id="SSF51695">
    <property type="entry name" value="PLC-like phosphodiesterases"/>
    <property type="match status" value="1"/>
</dbReference>
<dbReference type="KEGG" id="sfu:Sfum_0868"/>
<dbReference type="STRING" id="335543.Sfum_0868"/>
<keyword evidence="3" id="KW-1185">Reference proteome</keyword>
<dbReference type="InterPro" id="IPR030395">
    <property type="entry name" value="GP_PDE_dom"/>
</dbReference>
<dbReference type="InParanoid" id="A0LGL3"/>
<protein>
    <submittedName>
        <fullName evidence="2">Glycerophosphoryl diester phosphodiesterase</fullName>
    </submittedName>
</protein>
<dbReference type="Proteomes" id="UP000001784">
    <property type="component" value="Chromosome"/>
</dbReference>
<dbReference type="GO" id="GO:0008081">
    <property type="term" value="F:phosphoric diester hydrolase activity"/>
    <property type="evidence" value="ECO:0007669"/>
    <property type="project" value="InterPro"/>
</dbReference>
<name>A0LGL3_SYNFM</name>
<sequence length="297" mass="33457">MWSEIINRRFLNIAHRGARSVAPENTMAAARKALELGGNMWEIDVNRTADGKLIVIHDNTLERTSDAREIFPDRRPWFVHAFTLAELRRLDFGSWFCAADPFGRIAAGEVSAAEAAAYRGEPVPLLREALEFTQCHSWLVNIEIKDLRGTPGDRTIVEEVVSLVEEMNMNERVLISSFNHAYLDRVRRIAPRTAIGALTNRPVANPLALLRKLGAATFHPRAQFLRAKDVEKLRREGCGVLVWVINDADTMRNLIARRRVAGIFTDFPQVLAQVLRNPLVSTGGRFRHSPRHEGPNA</sequence>
<evidence type="ECO:0000259" key="1">
    <source>
        <dbReference type="PROSITE" id="PS51704"/>
    </source>
</evidence>
<organism evidence="2 3">
    <name type="scientific">Syntrophobacter fumaroxidans (strain DSM 10017 / MPOB)</name>
    <dbReference type="NCBI Taxonomy" id="335543"/>
    <lineage>
        <taxon>Bacteria</taxon>
        <taxon>Pseudomonadati</taxon>
        <taxon>Thermodesulfobacteriota</taxon>
        <taxon>Syntrophobacteria</taxon>
        <taxon>Syntrophobacterales</taxon>
        <taxon>Syntrophobacteraceae</taxon>
        <taxon>Syntrophobacter</taxon>
    </lineage>
</organism>
<dbReference type="RefSeq" id="WP_011697736.1">
    <property type="nucleotide sequence ID" value="NC_008554.1"/>
</dbReference>
<dbReference type="PANTHER" id="PTHR46211">
    <property type="entry name" value="GLYCEROPHOSPHORYL DIESTER PHOSPHODIESTERASE"/>
    <property type="match status" value="1"/>
</dbReference>
<evidence type="ECO:0000313" key="3">
    <source>
        <dbReference type="Proteomes" id="UP000001784"/>
    </source>
</evidence>
<dbReference type="EMBL" id="CP000478">
    <property type="protein sequence ID" value="ABK16565.1"/>
    <property type="molecule type" value="Genomic_DNA"/>
</dbReference>
<gene>
    <name evidence="2" type="ordered locus">Sfum_0868</name>
</gene>
<proteinExistence type="predicted"/>
<dbReference type="AlphaFoldDB" id="A0LGL3"/>
<dbReference type="Pfam" id="PF03009">
    <property type="entry name" value="GDPD"/>
    <property type="match status" value="1"/>
</dbReference>
<dbReference type="FunCoup" id="A0LGL3">
    <property type="interactions" value="99"/>
</dbReference>
<dbReference type="Gene3D" id="3.20.20.190">
    <property type="entry name" value="Phosphatidylinositol (PI) phosphodiesterase"/>
    <property type="match status" value="1"/>
</dbReference>
<dbReference type="PROSITE" id="PS51704">
    <property type="entry name" value="GP_PDE"/>
    <property type="match status" value="1"/>
</dbReference>
<reference evidence="2 3" key="1">
    <citation type="submission" date="2006-10" db="EMBL/GenBank/DDBJ databases">
        <title>Complete sequence of Syntrophobacter fumaroxidans MPOB.</title>
        <authorList>
            <consortium name="US DOE Joint Genome Institute"/>
            <person name="Copeland A."/>
            <person name="Lucas S."/>
            <person name="Lapidus A."/>
            <person name="Barry K."/>
            <person name="Detter J.C."/>
            <person name="Glavina del Rio T."/>
            <person name="Hammon N."/>
            <person name="Israni S."/>
            <person name="Pitluck S."/>
            <person name="Goltsman E.G."/>
            <person name="Martinez M."/>
            <person name="Schmutz J."/>
            <person name="Larimer F."/>
            <person name="Land M."/>
            <person name="Hauser L."/>
            <person name="Kyrpides N."/>
            <person name="Kim E."/>
            <person name="Boone D.R."/>
            <person name="Brockman F."/>
            <person name="Culley D."/>
            <person name="Ferry J."/>
            <person name="Gunsalus R."/>
            <person name="McInerney M.J."/>
            <person name="Morrison M."/>
            <person name="Plugge C."/>
            <person name="Rohlin L."/>
            <person name="Scholten J."/>
            <person name="Sieber J."/>
            <person name="Stams A.J.M."/>
            <person name="Worm P."/>
            <person name="Henstra A.M."/>
            <person name="Richardson P."/>
        </authorList>
    </citation>
    <scope>NUCLEOTIDE SEQUENCE [LARGE SCALE GENOMIC DNA]</scope>
    <source>
        <strain evidence="3">DSM 10017 / MPOB</strain>
    </source>
</reference>
<accession>A0LGL3</accession>
<feature type="domain" description="GP-PDE" evidence="1">
    <location>
        <begin position="10"/>
        <end position="275"/>
    </location>
</feature>
<dbReference type="InterPro" id="IPR017946">
    <property type="entry name" value="PLC-like_Pdiesterase_TIM-brl"/>
</dbReference>
<dbReference type="GO" id="GO:0006629">
    <property type="term" value="P:lipid metabolic process"/>
    <property type="evidence" value="ECO:0007669"/>
    <property type="project" value="InterPro"/>
</dbReference>
<dbReference type="eggNOG" id="COG0584">
    <property type="taxonomic scope" value="Bacteria"/>
</dbReference>
<dbReference type="PANTHER" id="PTHR46211:SF14">
    <property type="entry name" value="GLYCEROPHOSPHODIESTER PHOSPHODIESTERASE"/>
    <property type="match status" value="1"/>
</dbReference>
<dbReference type="HOGENOM" id="CLU_030006_3_2_7"/>
<dbReference type="OrthoDB" id="9787897at2"/>
<evidence type="ECO:0000313" key="2">
    <source>
        <dbReference type="EMBL" id="ABK16565.1"/>
    </source>
</evidence>